<reference evidence="1" key="1">
    <citation type="submission" date="2021-01" db="EMBL/GenBank/DDBJ databases">
        <authorList>
            <person name="Sun Q."/>
        </authorList>
    </citation>
    <scope>NUCLEOTIDE SEQUENCE</scope>
    <source>
        <strain evidence="1">YIM B02566</strain>
    </source>
</reference>
<accession>A0ACC5R6X6</accession>
<proteinExistence type="predicted"/>
<protein>
    <submittedName>
        <fullName evidence="1">Helix-turn-helix transcriptional regulator</fullName>
    </submittedName>
</protein>
<dbReference type="Proteomes" id="UP000616151">
    <property type="component" value="Unassembled WGS sequence"/>
</dbReference>
<organism evidence="1 2">
    <name type="scientific">Taklimakanibacter albus</name>
    <dbReference type="NCBI Taxonomy" id="2800327"/>
    <lineage>
        <taxon>Bacteria</taxon>
        <taxon>Pseudomonadati</taxon>
        <taxon>Pseudomonadota</taxon>
        <taxon>Alphaproteobacteria</taxon>
        <taxon>Hyphomicrobiales</taxon>
        <taxon>Aestuariivirgaceae</taxon>
        <taxon>Taklimakanibacter</taxon>
    </lineage>
</organism>
<evidence type="ECO:0000313" key="1">
    <source>
        <dbReference type="EMBL" id="MBK1868414.1"/>
    </source>
</evidence>
<name>A0ACC5R6X6_9HYPH</name>
<evidence type="ECO:0000313" key="2">
    <source>
        <dbReference type="Proteomes" id="UP000616151"/>
    </source>
</evidence>
<keyword evidence="2" id="KW-1185">Reference proteome</keyword>
<gene>
    <name evidence="1" type="ORF">JHL16_18820</name>
</gene>
<sequence>MTTAQSLLARAIAAIGKPHLYEAVGQWLSAEIKSSQFIVVRYAFHGAPEMIVNEVLPKDVLELYLGGGYRFDPLLRLWRQRQAPVCAIVNELSGDPETVEHYLEAIFRRAIIRDELALLAPAPAPVCVAFCLERRNQEYTKADLAVAETLLPVVTEIVRLHIEFCVLASGAGAAPSIFGDYRLPLAVIDRTGRIVHANERWTAEGLSRLLSDTFIADMAAIPSGERALDRDWRLGWNALAPDFPLAPKGSLVMAQRIEPAQADEGYDAAFARFVRRHGLTPRETDVARLALLGLPNEQIARKLDLTPGSVRNHRSHVYGKLDVTSEREFFRAFLAEVLTKVGNE</sequence>
<comment type="caution">
    <text evidence="1">The sequence shown here is derived from an EMBL/GenBank/DDBJ whole genome shotgun (WGS) entry which is preliminary data.</text>
</comment>
<dbReference type="EMBL" id="JAENHL010000007">
    <property type="protein sequence ID" value="MBK1868414.1"/>
    <property type="molecule type" value="Genomic_DNA"/>
</dbReference>